<evidence type="ECO:0000313" key="2">
    <source>
        <dbReference type="EMBL" id="MDZ5472385.1"/>
    </source>
</evidence>
<feature type="transmembrane region" description="Helical" evidence="1">
    <location>
        <begin position="34"/>
        <end position="54"/>
    </location>
</feature>
<accession>A0ABU5IYY9</accession>
<dbReference type="InterPro" id="IPR048147">
    <property type="entry name" value="CBO0543-like"/>
</dbReference>
<keyword evidence="1" id="KW-0472">Membrane</keyword>
<evidence type="ECO:0000313" key="3">
    <source>
        <dbReference type="Proteomes" id="UP001290455"/>
    </source>
</evidence>
<feature type="transmembrane region" description="Helical" evidence="1">
    <location>
        <begin position="6"/>
        <end position="22"/>
    </location>
</feature>
<name>A0ABU5IYY9_9BACI</name>
<feature type="transmembrane region" description="Helical" evidence="1">
    <location>
        <begin position="96"/>
        <end position="114"/>
    </location>
</feature>
<feature type="transmembrane region" description="Helical" evidence="1">
    <location>
        <begin position="126"/>
        <end position="149"/>
    </location>
</feature>
<reference evidence="2 3" key="1">
    <citation type="submission" date="2023-11" db="EMBL/GenBank/DDBJ databases">
        <title>Bacillus jintuensis, isolated from a mudflat on the Beibu Gulf coast.</title>
        <authorList>
            <person name="Li M."/>
        </authorList>
    </citation>
    <scope>NUCLEOTIDE SEQUENCE [LARGE SCALE GENOMIC DNA]</scope>
    <source>
        <strain evidence="2 3">31A1R</strain>
    </source>
</reference>
<dbReference type="Proteomes" id="UP001290455">
    <property type="component" value="Unassembled WGS sequence"/>
</dbReference>
<evidence type="ECO:0000256" key="1">
    <source>
        <dbReference type="SAM" id="Phobius"/>
    </source>
</evidence>
<keyword evidence="1" id="KW-0812">Transmembrane</keyword>
<dbReference type="NCBIfam" id="NF041644">
    <property type="entry name" value="CBO0543_fam"/>
    <property type="match status" value="1"/>
</dbReference>
<feature type="transmembrane region" description="Helical" evidence="1">
    <location>
        <begin position="69"/>
        <end position="87"/>
    </location>
</feature>
<organism evidence="2 3">
    <name type="scientific">Robertmurraya mangrovi</name>
    <dbReference type="NCBI Taxonomy" id="3098077"/>
    <lineage>
        <taxon>Bacteria</taxon>
        <taxon>Bacillati</taxon>
        <taxon>Bacillota</taxon>
        <taxon>Bacilli</taxon>
        <taxon>Bacillales</taxon>
        <taxon>Bacillaceae</taxon>
        <taxon>Robertmurraya</taxon>
    </lineage>
</organism>
<dbReference type="RefSeq" id="WP_322446675.1">
    <property type="nucleotide sequence ID" value="NZ_JAXOFX010000006.1"/>
</dbReference>
<protein>
    <submittedName>
        <fullName evidence="2">CBO0543 family protein</fullName>
    </submittedName>
</protein>
<keyword evidence="3" id="KW-1185">Reference proteome</keyword>
<gene>
    <name evidence="2" type="ORF">SM124_11560</name>
</gene>
<proteinExistence type="predicted"/>
<sequence>MSVEFFVLVILWVISIITLLIISKGRTRLTQITFLFTQALAWIFEFIITFFKLVEFPYREFKVATEMSFSLYYIVFPTVGVLFILYYPKQLNKLKLLFYYLFFSMVIPIFTFSLERYSKLFHFINWNWTVHVLADLLIFYILKTFIFWFQKGLKS</sequence>
<comment type="caution">
    <text evidence="2">The sequence shown here is derived from an EMBL/GenBank/DDBJ whole genome shotgun (WGS) entry which is preliminary data.</text>
</comment>
<keyword evidence="1" id="KW-1133">Transmembrane helix</keyword>
<dbReference type="EMBL" id="JAXOFX010000006">
    <property type="protein sequence ID" value="MDZ5472385.1"/>
    <property type="molecule type" value="Genomic_DNA"/>
</dbReference>